<keyword evidence="1" id="KW-1133">Transmembrane helix</keyword>
<dbReference type="WBParaSite" id="PSAMB.scaffold564size47081.g7085.t1">
    <property type="protein sequence ID" value="PSAMB.scaffold564size47081.g7085.t1"/>
    <property type="gene ID" value="PSAMB.scaffold564size47081.g7085"/>
</dbReference>
<evidence type="ECO:0000313" key="3">
    <source>
        <dbReference type="Proteomes" id="UP000887566"/>
    </source>
</evidence>
<evidence type="ECO:0000256" key="1">
    <source>
        <dbReference type="SAM" id="Phobius"/>
    </source>
</evidence>
<accession>A0A914WWA2</accession>
<name>A0A914WWA2_9BILA</name>
<dbReference type="AlphaFoldDB" id="A0A914WWA2"/>
<evidence type="ECO:0000256" key="2">
    <source>
        <dbReference type="SAM" id="SignalP"/>
    </source>
</evidence>
<organism evidence="3 4">
    <name type="scientific">Plectus sambesii</name>
    <dbReference type="NCBI Taxonomy" id="2011161"/>
    <lineage>
        <taxon>Eukaryota</taxon>
        <taxon>Metazoa</taxon>
        <taxon>Ecdysozoa</taxon>
        <taxon>Nematoda</taxon>
        <taxon>Chromadorea</taxon>
        <taxon>Plectida</taxon>
        <taxon>Plectina</taxon>
        <taxon>Plectoidea</taxon>
        <taxon>Plectidae</taxon>
        <taxon>Plectus</taxon>
    </lineage>
</organism>
<keyword evidence="3" id="KW-1185">Reference proteome</keyword>
<feature type="signal peptide" evidence="2">
    <location>
        <begin position="1"/>
        <end position="16"/>
    </location>
</feature>
<proteinExistence type="predicted"/>
<feature type="transmembrane region" description="Helical" evidence="1">
    <location>
        <begin position="302"/>
        <end position="324"/>
    </location>
</feature>
<protein>
    <submittedName>
        <fullName evidence="4">Uncharacterized protein</fullName>
    </submittedName>
</protein>
<feature type="chain" id="PRO_5037596358" evidence="2">
    <location>
        <begin position="17"/>
        <end position="373"/>
    </location>
</feature>
<evidence type="ECO:0000313" key="4">
    <source>
        <dbReference type="WBParaSite" id="PSAMB.scaffold564size47081.g7085.t1"/>
    </source>
</evidence>
<keyword evidence="1" id="KW-0812">Transmembrane</keyword>
<keyword evidence="1" id="KW-0472">Membrane</keyword>
<keyword evidence="2" id="KW-0732">Signal</keyword>
<reference evidence="4" key="1">
    <citation type="submission" date="2022-11" db="UniProtKB">
        <authorList>
            <consortium name="WormBaseParasite"/>
        </authorList>
    </citation>
    <scope>IDENTIFICATION</scope>
</reference>
<sequence length="373" mass="42162">MRAYLIMRATPAPTCAQPLFLLLFVWHSVNKLVDAAATRTTNAPSALAQYGSPAPSSDLIAATPCVYPLPSNSVRCSIDEAHLRRYNVCDPHRAVSMTELSVISKKLDHLYLQKDDTCLCRQETPNNEPCWYKFGFAFLKRLIPADAGLSDDYSSQYCPINRTNMARPTEAPIYRSRKMLEHYGYQFARVVRERWAMGQCNEDILFLIVMERPKQLVKNKANGQQPYIFVSVGSLVQERTDHIVTRETKTLEQLVNALNDKLEHGYTLNAVYERLLDQYAEMLTLADQTWYKPKNRSHVPDWAFMVFAGCAALLGLMALGLCLMKTGVRRGSQRGKSGTDTQRRWKAGFVGENGGEKTVNQVHMFIAGARNQP</sequence>
<dbReference type="Proteomes" id="UP000887566">
    <property type="component" value="Unplaced"/>
</dbReference>